<dbReference type="CDD" id="cd04301">
    <property type="entry name" value="NAT_SF"/>
    <property type="match status" value="1"/>
</dbReference>
<sequence>MKYFIKSERIGFSVWDKENEKQANLLWGNEDVTKYISTTGKMTEKEILERLDKEVDTYSKYRIQYFPLYIKENTEFIGCCGLRPYKKEKKIAEVGVHLLPEYWGKGYGKEACMRIIKYAFETLSFETIFAGHNPNNLESAKLLKKLGFVYSHDEYYAPTGLKHPSYLLNKEF</sequence>
<dbReference type="Proteomes" id="UP000824633">
    <property type="component" value="Chromosome"/>
</dbReference>
<keyword evidence="3" id="KW-1185">Reference proteome</keyword>
<reference evidence="3" key="1">
    <citation type="submission" date="2021-07" db="EMBL/GenBank/DDBJ databases">
        <title>Complete genome sequencing of a Clostridium isolate.</title>
        <authorList>
            <person name="Ueki A."/>
            <person name="Tonouchi A."/>
        </authorList>
    </citation>
    <scope>NUCLEOTIDE SEQUENCE [LARGE SCALE GENOMIC DNA]</scope>
    <source>
        <strain evidence="3">C5S11</strain>
    </source>
</reference>
<gene>
    <name evidence="2" type="ORF">psyc5s11_37980</name>
</gene>
<evidence type="ECO:0000313" key="3">
    <source>
        <dbReference type="Proteomes" id="UP000824633"/>
    </source>
</evidence>
<evidence type="ECO:0000259" key="1">
    <source>
        <dbReference type="Pfam" id="PF13302"/>
    </source>
</evidence>
<dbReference type="RefSeq" id="WP_224034053.1">
    <property type="nucleotide sequence ID" value="NZ_AP024849.1"/>
</dbReference>
<evidence type="ECO:0000313" key="2">
    <source>
        <dbReference type="EMBL" id="BCZ47731.1"/>
    </source>
</evidence>
<proteinExistence type="predicted"/>
<dbReference type="PANTHER" id="PTHR43792:SF1">
    <property type="entry name" value="N-ACETYLTRANSFERASE DOMAIN-CONTAINING PROTEIN"/>
    <property type="match status" value="1"/>
</dbReference>
<name>A0ABM7T6T7_9CLOT</name>
<dbReference type="Gene3D" id="3.40.630.30">
    <property type="match status" value="1"/>
</dbReference>
<organism evidence="2 3">
    <name type="scientific">Clostridium gelidum</name>
    <dbReference type="NCBI Taxonomy" id="704125"/>
    <lineage>
        <taxon>Bacteria</taxon>
        <taxon>Bacillati</taxon>
        <taxon>Bacillota</taxon>
        <taxon>Clostridia</taxon>
        <taxon>Eubacteriales</taxon>
        <taxon>Clostridiaceae</taxon>
        <taxon>Clostridium</taxon>
    </lineage>
</organism>
<dbReference type="Pfam" id="PF13302">
    <property type="entry name" value="Acetyltransf_3"/>
    <property type="match status" value="1"/>
</dbReference>
<dbReference type="InterPro" id="IPR000182">
    <property type="entry name" value="GNAT_dom"/>
</dbReference>
<dbReference type="EMBL" id="AP024849">
    <property type="protein sequence ID" value="BCZ47731.1"/>
    <property type="molecule type" value="Genomic_DNA"/>
</dbReference>
<accession>A0ABM7T6T7</accession>
<dbReference type="InterPro" id="IPR016181">
    <property type="entry name" value="Acyl_CoA_acyltransferase"/>
</dbReference>
<dbReference type="InterPro" id="IPR051531">
    <property type="entry name" value="N-acetyltransferase"/>
</dbReference>
<feature type="domain" description="N-acetyltransferase" evidence="1">
    <location>
        <begin position="26"/>
        <end position="149"/>
    </location>
</feature>
<dbReference type="PANTHER" id="PTHR43792">
    <property type="entry name" value="GNAT FAMILY, PUTATIVE (AFU_ORTHOLOGUE AFUA_3G00765)-RELATED-RELATED"/>
    <property type="match status" value="1"/>
</dbReference>
<dbReference type="SUPFAM" id="SSF55729">
    <property type="entry name" value="Acyl-CoA N-acyltransferases (Nat)"/>
    <property type="match status" value="1"/>
</dbReference>
<protein>
    <submittedName>
        <fullName evidence="2">N-acetyltransferase</fullName>
    </submittedName>
</protein>